<reference evidence="1" key="1">
    <citation type="submission" date="2020-05" db="EMBL/GenBank/DDBJ databases">
        <authorList>
            <person name="Chiriac C."/>
            <person name="Salcher M."/>
            <person name="Ghai R."/>
            <person name="Kavagutti S V."/>
        </authorList>
    </citation>
    <scope>NUCLEOTIDE SEQUENCE</scope>
</reference>
<protein>
    <submittedName>
        <fullName evidence="1">Uncharacterized protein</fullName>
    </submittedName>
</protein>
<accession>A0A6J7X334</accession>
<dbReference type="EMBL" id="LR798339">
    <property type="protein sequence ID" value="CAB5224864.1"/>
    <property type="molecule type" value="Genomic_DNA"/>
</dbReference>
<organism evidence="1">
    <name type="scientific">uncultured Caudovirales phage</name>
    <dbReference type="NCBI Taxonomy" id="2100421"/>
    <lineage>
        <taxon>Viruses</taxon>
        <taxon>Duplodnaviria</taxon>
        <taxon>Heunggongvirae</taxon>
        <taxon>Uroviricota</taxon>
        <taxon>Caudoviricetes</taxon>
        <taxon>Peduoviridae</taxon>
        <taxon>Maltschvirus</taxon>
        <taxon>Maltschvirus maltsch</taxon>
    </lineage>
</organism>
<name>A0A6J7X334_9CAUD</name>
<evidence type="ECO:0000313" key="1">
    <source>
        <dbReference type="EMBL" id="CAB5224864.1"/>
    </source>
</evidence>
<gene>
    <name evidence="1" type="ORF">UFOVP742_23</name>
</gene>
<sequence>MEGGAEVKFTLDEIETLREAALPLIQWLSDNCHPHCTVMVDSERIELVEGLATARRKPIQKEAQK</sequence>
<proteinExistence type="predicted"/>